<keyword evidence="2" id="KW-1133">Transmembrane helix</keyword>
<keyword evidence="4" id="KW-0966">Cell projection</keyword>
<keyword evidence="5" id="KW-1185">Reference proteome</keyword>
<dbReference type="EMBL" id="FRFE01000020">
    <property type="protein sequence ID" value="SHO50716.1"/>
    <property type="molecule type" value="Genomic_DNA"/>
</dbReference>
<keyword evidence="2" id="KW-0812">Transmembrane</keyword>
<protein>
    <submittedName>
        <fullName evidence="4">Flagellar motility protein MotE, a chaperone for MotC folding</fullName>
    </submittedName>
</protein>
<feature type="coiled-coil region" evidence="1">
    <location>
        <begin position="60"/>
        <end position="137"/>
    </location>
</feature>
<evidence type="ECO:0000313" key="5">
    <source>
        <dbReference type="Proteomes" id="UP000184603"/>
    </source>
</evidence>
<keyword evidence="2" id="KW-0472">Membrane</keyword>
<evidence type="ECO:0000313" key="4">
    <source>
        <dbReference type="EMBL" id="SHO50716.1"/>
    </source>
</evidence>
<reference evidence="4 5" key="1">
    <citation type="submission" date="2016-12" db="EMBL/GenBank/DDBJ databases">
        <authorList>
            <person name="Song W.-J."/>
            <person name="Kurnit D.M."/>
        </authorList>
    </citation>
    <scope>NUCLEOTIDE SEQUENCE [LARGE SCALE GENOMIC DNA]</scope>
    <source>
        <strain evidence="4 5">DSM 18488</strain>
    </source>
</reference>
<accession>A0A1M7YDR0</accession>
<keyword evidence="4" id="KW-0969">Cilium</keyword>
<keyword evidence="1" id="KW-0175">Coiled coil</keyword>
<keyword evidence="4" id="KW-0282">Flagellum</keyword>
<dbReference type="SUPFAM" id="SSF158791">
    <property type="entry name" value="MgtE N-terminal domain-like"/>
    <property type="match status" value="1"/>
</dbReference>
<dbReference type="OrthoDB" id="5432209at2"/>
<dbReference type="STRING" id="1121416.SAMN02745220_03609"/>
<gene>
    <name evidence="4" type="ORF">SAMN02745220_03609</name>
</gene>
<evidence type="ECO:0000256" key="1">
    <source>
        <dbReference type="SAM" id="Coils"/>
    </source>
</evidence>
<sequence>MTDHFIDNRFFLRITNPIGNGAAVIILAFLINTIISATVIAQNGTPSPEQFNSVEERRLYNSVETERAGIREERKELDMKKIELKSIEEGVDKKLAEIDAKLEEMKALRKQIQTLLAAKSEEEVKKTQELAKIYEKMSPDKAALALAGLDKQLAADLLANMKVKSAAKILDQISQQKAKELSTTFSTIQLE</sequence>
<dbReference type="RefSeq" id="WP_073615063.1">
    <property type="nucleotide sequence ID" value="NZ_FRFE01000020.1"/>
</dbReference>
<dbReference type="AlphaFoldDB" id="A0A1M7YDR0"/>
<evidence type="ECO:0000256" key="2">
    <source>
        <dbReference type="SAM" id="Phobius"/>
    </source>
</evidence>
<proteinExistence type="predicted"/>
<feature type="transmembrane region" description="Helical" evidence="2">
    <location>
        <begin position="21"/>
        <end position="41"/>
    </location>
</feature>
<name>A0A1M7YDR0_9BACT</name>
<dbReference type="Proteomes" id="UP000184603">
    <property type="component" value="Unassembled WGS sequence"/>
</dbReference>
<evidence type="ECO:0000259" key="3">
    <source>
        <dbReference type="Pfam" id="PF03448"/>
    </source>
</evidence>
<feature type="domain" description="Magnesium transporter MgtE intracellular" evidence="3">
    <location>
        <begin position="122"/>
        <end position="182"/>
    </location>
</feature>
<dbReference type="Pfam" id="PF03448">
    <property type="entry name" value="MgtE_N"/>
    <property type="match status" value="1"/>
</dbReference>
<organism evidence="4 5">
    <name type="scientific">Desulfopila aestuarii DSM 18488</name>
    <dbReference type="NCBI Taxonomy" id="1121416"/>
    <lineage>
        <taxon>Bacteria</taxon>
        <taxon>Pseudomonadati</taxon>
        <taxon>Thermodesulfobacteriota</taxon>
        <taxon>Desulfobulbia</taxon>
        <taxon>Desulfobulbales</taxon>
        <taxon>Desulfocapsaceae</taxon>
        <taxon>Desulfopila</taxon>
    </lineage>
</organism>
<dbReference type="InterPro" id="IPR006668">
    <property type="entry name" value="Mg_transptr_MgtE_intracell_dom"/>
</dbReference>